<keyword evidence="4" id="KW-0472">Membrane</keyword>
<feature type="domain" description="Glycosyltransferase 2-like" evidence="5">
    <location>
        <begin position="9"/>
        <end position="136"/>
    </location>
</feature>
<keyword evidence="7" id="KW-1185">Reference proteome</keyword>
<dbReference type="EMBL" id="OMOR01000005">
    <property type="protein sequence ID" value="SPH27603.1"/>
    <property type="molecule type" value="Genomic_DNA"/>
</dbReference>
<evidence type="ECO:0000256" key="4">
    <source>
        <dbReference type="SAM" id="Phobius"/>
    </source>
</evidence>
<dbReference type="Gene3D" id="3.90.550.10">
    <property type="entry name" value="Spore Coat Polysaccharide Biosynthesis Protein SpsA, Chain A"/>
    <property type="match status" value="1"/>
</dbReference>
<dbReference type="Proteomes" id="UP000244880">
    <property type="component" value="Unassembled WGS sequence"/>
</dbReference>
<keyword evidence="4" id="KW-0812">Transmembrane</keyword>
<dbReference type="OrthoDB" id="7665907at2"/>
<proteinExistence type="inferred from homology"/>
<feature type="transmembrane region" description="Helical" evidence="4">
    <location>
        <begin position="254"/>
        <end position="273"/>
    </location>
</feature>
<dbReference type="SUPFAM" id="SSF53448">
    <property type="entry name" value="Nucleotide-diphospho-sugar transferases"/>
    <property type="match status" value="1"/>
</dbReference>
<comment type="similarity">
    <text evidence="1">Belongs to the glycosyltransferase 2 family.</text>
</comment>
<reference evidence="6 7" key="1">
    <citation type="submission" date="2018-03" db="EMBL/GenBank/DDBJ databases">
        <authorList>
            <person name="Keele B.F."/>
        </authorList>
    </citation>
    <scope>NUCLEOTIDE SEQUENCE [LARGE SCALE GENOMIC DNA]</scope>
    <source>
        <strain evidence="6 7">CECT 8599</strain>
    </source>
</reference>
<dbReference type="InterPro" id="IPR001173">
    <property type="entry name" value="Glyco_trans_2-like"/>
</dbReference>
<name>A0A2R8BQ06_9RHOB</name>
<evidence type="ECO:0000313" key="6">
    <source>
        <dbReference type="EMBL" id="SPH27603.1"/>
    </source>
</evidence>
<keyword evidence="4" id="KW-1133">Transmembrane helix</keyword>
<keyword evidence="2" id="KW-0328">Glycosyltransferase</keyword>
<dbReference type="AlphaFoldDB" id="A0A2R8BQ06"/>
<evidence type="ECO:0000256" key="1">
    <source>
        <dbReference type="ARBA" id="ARBA00006739"/>
    </source>
</evidence>
<accession>A0A2R8BQ06</accession>
<evidence type="ECO:0000256" key="2">
    <source>
        <dbReference type="ARBA" id="ARBA00022676"/>
    </source>
</evidence>
<dbReference type="PANTHER" id="PTHR43179">
    <property type="entry name" value="RHAMNOSYLTRANSFERASE WBBL"/>
    <property type="match status" value="1"/>
</dbReference>
<evidence type="ECO:0000256" key="3">
    <source>
        <dbReference type="ARBA" id="ARBA00022679"/>
    </source>
</evidence>
<sequence length="320" mass="35381">MTHRLVALVVTRDRLDQLQKTLAALLVSDADVLGEVIVVDNQSGDGTADWLAAHKDIRVTVLTQGANLGGAGGFEVGLAYVRDHTDADWVVMMDDDGRPAAGTLETFQNTNRATREAWVTAVRYPSGGICEMNRPWRNPFWSFGGFLKGIAGGRGGFHIDDSAYAAPAPIDIDGGSFVGLFWSRRAIEKAGLPQGRLFLYGDDVLYSLALRRAGGRVAFDPGLHFQHDCETFGEDDGTIQPLWKVYYMRRNQLMVYRSAAGLLFYPVAAAFALRWWMQAKRYAGQGAAYRALLKRAIKDGFAQRTDMTFDDVQKLAHPDR</sequence>
<dbReference type="PANTHER" id="PTHR43179:SF12">
    <property type="entry name" value="GALACTOFURANOSYLTRANSFERASE GLFT2"/>
    <property type="match status" value="1"/>
</dbReference>
<keyword evidence="3" id="KW-0808">Transferase</keyword>
<dbReference type="InterPro" id="IPR029044">
    <property type="entry name" value="Nucleotide-diphossugar_trans"/>
</dbReference>
<organism evidence="6 7">
    <name type="scientific">Ascidiaceihabitans donghaensis</name>
    <dbReference type="NCBI Taxonomy" id="1510460"/>
    <lineage>
        <taxon>Bacteria</taxon>
        <taxon>Pseudomonadati</taxon>
        <taxon>Pseudomonadota</taxon>
        <taxon>Alphaproteobacteria</taxon>
        <taxon>Rhodobacterales</taxon>
        <taxon>Paracoccaceae</taxon>
        <taxon>Ascidiaceihabitans</taxon>
    </lineage>
</organism>
<dbReference type="RefSeq" id="WP_108830546.1">
    <property type="nucleotide sequence ID" value="NZ_OMOR01000005.1"/>
</dbReference>
<protein>
    <recommendedName>
        <fullName evidence="5">Glycosyltransferase 2-like domain-containing protein</fullName>
    </recommendedName>
</protein>
<gene>
    <name evidence="6" type="ORF">ASD8599_04069</name>
</gene>
<dbReference type="GO" id="GO:0016757">
    <property type="term" value="F:glycosyltransferase activity"/>
    <property type="evidence" value="ECO:0007669"/>
    <property type="project" value="UniProtKB-KW"/>
</dbReference>
<dbReference type="Pfam" id="PF00535">
    <property type="entry name" value="Glycos_transf_2"/>
    <property type="match status" value="1"/>
</dbReference>
<evidence type="ECO:0000313" key="7">
    <source>
        <dbReference type="Proteomes" id="UP000244880"/>
    </source>
</evidence>
<evidence type="ECO:0000259" key="5">
    <source>
        <dbReference type="Pfam" id="PF00535"/>
    </source>
</evidence>